<evidence type="ECO:0000313" key="1">
    <source>
        <dbReference type="EMBL" id="KAI5647699.1"/>
    </source>
</evidence>
<protein>
    <submittedName>
        <fullName evidence="1">Uncharacterized protein</fullName>
    </submittedName>
</protein>
<comment type="caution">
    <text evidence="1">The sequence shown here is derived from an EMBL/GenBank/DDBJ whole genome shotgun (WGS) entry which is preliminary data.</text>
</comment>
<keyword evidence="2" id="KW-1185">Reference proteome</keyword>
<gene>
    <name evidence="1" type="ORF">M9H77_33704</name>
</gene>
<evidence type="ECO:0000313" key="2">
    <source>
        <dbReference type="Proteomes" id="UP001060085"/>
    </source>
</evidence>
<organism evidence="1 2">
    <name type="scientific">Catharanthus roseus</name>
    <name type="common">Madagascar periwinkle</name>
    <name type="synonym">Vinca rosea</name>
    <dbReference type="NCBI Taxonomy" id="4058"/>
    <lineage>
        <taxon>Eukaryota</taxon>
        <taxon>Viridiplantae</taxon>
        <taxon>Streptophyta</taxon>
        <taxon>Embryophyta</taxon>
        <taxon>Tracheophyta</taxon>
        <taxon>Spermatophyta</taxon>
        <taxon>Magnoliopsida</taxon>
        <taxon>eudicotyledons</taxon>
        <taxon>Gunneridae</taxon>
        <taxon>Pentapetalae</taxon>
        <taxon>asterids</taxon>
        <taxon>lamiids</taxon>
        <taxon>Gentianales</taxon>
        <taxon>Apocynaceae</taxon>
        <taxon>Rauvolfioideae</taxon>
        <taxon>Vinceae</taxon>
        <taxon>Catharanthinae</taxon>
        <taxon>Catharanthus</taxon>
    </lineage>
</organism>
<proteinExistence type="predicted"/>
<accession>A0ACB9ZKT8</accession>
<dbReference type="Proteomes" id="UP001060085">
    <property type="component" value="Linkage Group LG08"/>
</dbReference>
<dbReference type="EMBL" id="CM044708">
    <property type="protein sequence ID" value="KAI5647699.1"/>
    <property type="molecule type" value="Genomic_DNA"/>
</dbReference>
<name>A0ACB9ZKT8_CATRO</name>
<sequence length="255" mass="28963">MMNHFSHPHELQLLEVPAIHEILNCNACEQQILEPYHGCRKCQYWLHSNCLNFPRSIQHPSHPSHPLTLLQNPTYSSRSFFCNACASVGNNFTLSCAHCEFDLHLNCASLPNSLLLDKLHPHRLKLTFNIPIAPNSVFICDVCQSVMDRNQWLYYCDGCDFGSHLECAIPKPWNHKLEEAGIGETTTGGIPANNSAGEGSRRPNETRIPEVEAIRKMNELQDQICAAQMAARIQARGRQAMLELWDPPGTKYYYY</sequence>
<reference evidence="2" key="1">
    <citation type="journal article" date="2023" name="Nat. Plants">
        <title>Single-cell RNA sequencing provides a high-resolution roadmap for understanding the multicellular compartmentation of specialized metabolism.</title>
        <authorList>
            <person name="Sun S."/>
            <person name="Shen X."/>
            <person name="Li Y."/>
            <person name="Li Y."/>
            <person name="Wang S."/>
            <person name="Li R."/>
            <person name="Zhang H."/>
            <person name="Shen G."/>
            <person name="Guo B."/>
            <person name="Wei J."/>
            <person name="Xu J."/>
            <person name="St-Pierre B."/>
            <person name="Chen S."/>
            <person name="Sun C."/>
        </authorList>
    </citation>
    <scope>NUCLEOTIDE SEQUENCE [LARGE SCALE GENOMIC DNA]</scope>
</reference>